<dbReference type="PANTHER" id="PTHR43133:SF63">
    <property type="entry name" value="RNA POLYMERASE SIGMA FACTOR FECI-RELATED"/>
    <property type="match status" value="1"/>
</dbReference>
<dbReference type="RefSeq" id="WP_167920118.1">
    <property type="nucleotide sequence ID" value="NZ_JAATIT010000001.1"/>
</dbReference>
<dbReference type="InterPro" id="IPR013249">
    <property type="entry name" value="RNA_pol_sigma70_r4_t2"/>
</dbReference>
<evidence type="ECO:0000313" key="9">
    <source>
        <dbReference type="Proteomes" id="UP000535078"/>
    </source>
</evidence>
<dbReference type="InterPro" id="IPR014284">
    <property type="entry name" value="RNA_pol_sigma-70_dom"/>
</dbReference>
<dbReference type="NCBIfam" id="TIGR02937">
    <property type="entry name" value="sigma70-ECF"/>
    <property type="match status" value="1"/>
</dbReference>
<dbReference type="Proteomes" id="UP000535078">
    <property type="component" value="Unassembled WGS sequence"/>
</dbReference>
<organism evidence="8 9">
    <name type="scientific">Sphingopyxis italica</name>
    <dbReference type="NCBI Taxonomy" id="1129133"/>
    <lineage>
        <taxon>Bacteria</taxon>
        <taxon>Pseudomonadati</taxon>
        <taxon>Pseudomonadota</taxon>
        <taxon>Alphaproteobacteria</taxon>
        <taxon>Sphingomonadales</taxon>
        <taxon>Sphingomonadaceae</taxon>
        <taxon>Sphingopyxis</taxon>
    </lineage>
</organism>
<dbReference type="Gene3D" id="1.10.1740.10">
    <property type="match status" value="1"/>
</dbReference>
<gene>
    <name evidence="8" type="ORF">GGR90_001143</name>
</gene>
<dbReference type="InterPro" id="IPR013325">
    <property type="entry name" value="RNA_pol_sigma_r2"/>
</dbReference>
<keyword evidence="2" id="KW-0805">Transcription regulation</keyword>
<evidence type="ECO:0000313" key="8">
    <source>
        <dbReference type="EMBL" id="NJB88991.1"/>
    </source>
</evidence>
<dbReference type="AlphaFoldDB" id="A0A7X5XQ74"/>
<dbReference type="SUPFAM" id="SSF88659">
    <property type="entry name" value="Sigma3 and sigma4 domains of RNA polymerase sigma factors"/>
    <property type="match status" value="1"/>
</dbReference>
<dbReference type="GO" id="GO:0003677">
    <property type="term" value="F:DNA binding"/>
    <property type="evidence" value="ECO:0007669"/>
    <property type="project" value="InterPro"/>
</dbReference>
<evidence type="ECO:0000256" key="2">
    <source>
        <dbReference type="ARBA" id="ARBA00023015"/>
    </source>
</evidence>
<protein>
    <submittedName>
        <fullName evidence="8">RNA polymerase sigma-70 factor (ECF subfamily)</fullName>
    </submittedName>
</protein>
<keyword evidence="4" id="KW-0804">Transcription</keyword>
<dbReference type="InterPro" id="IPR007627">
    <property type="entry name" value="RNA_pol_sigma70_r2"/>
</dbReference>
<evidence type="ECO:0000256" key="5">
    <source>
        <dbReference type="SAM" id="MobiDB-lite"/>
    </source>
</evidence>
<sequence length="190" mass="21566">MVTGTCDGHAPDTGAGEFESGPVSPGSTAAFAAFYREEQARLFHYFRRKVGREAAPDLVQEAFTRMFRSGAYGRVEQPQAYLMRTAHNLLIERARTWHRKQCTLCPLDEACDAAVLPDQERQFEAMELRRAFRKALLAMPPRTRRIFLMHRLRGLTYAQIADQLGLGIKAVEKHIGRALKRCRKVAARFA</sequence>
<dbReference type="InterPro" id="IPR039425">
    <property type="entry name" value="RNA_pol_sigma-70-like"/>
</dbReference>
<proteinExistence type="inferred from homology"/>
<dbReference type="Gene3D" id="1.10.10.10">
    <property type="entry name" value="Winged helix-like DNA-binding domain superfamily/Winged helix DNA-binding domain"/>
    <property type="match status" value="1"/>
</dbReference>
<evidence type="ECO:0000256" key="4">
    <source>
        <dbReference type="ARBA" id="ARBA00023163"/>
    </source>
</evidence>
<dbReference type="GO" id="GO:0006352">
    <property type="term" value="P:DNA-templated transcription initiation"/>
    <property type="evidence" value="ECO:0007669"/>
    <property type="project" value="InterPro"/>
</dbReference>
<dbReference type="SUPFAM" id="SSF88946">
    <property type="entry name" value="Sigma2 domain of RNA polymerase sigma factors"/>
    <property type="match status" value="1"/>
</dbReference>
<feature type="region of interest" description="Disordered" evidence="5">
    <location>
        <begin position="1"/>
        <end position="24"/>
    </location>
</feature>
<dbReference type="Pfam" id="PF08281">
    <property type="entry name" value="Sigma70_r4_2"/>
    <property type="match status" value="1"/>
</dbReference>
<comment type="similarity">
    <text evidence="1">Belongs to the sigma-70 factor family. ECF subfamily.</text>
</comment>
<keyword evidence="9" id="KW-1185">Reference proteome</keyword>
<dbReference type="PANTHER" id="PTHR43133">
    <property type="entry name" value="RNA POLYMERASE ECF-TYPE SIGMA FACTO"/>
    <property type="match status" value="1"/>
</dbReference>
<dbReference type="InterPro" id="IPR013324">
    <property type="entry name" value="RNA_pol_sigma_r3/r4-like"/>
</dbReference>
<dbReference type="InterPro" id="IPR036388">
    <property type="entry name" value="WH-like_DNA-bd_sf"/>
</dbReference>
<dbReference type="EMBL" id="JAATIT010000001">
    <property type="protein sequence ID" value="NJB88991.1"/>
    <property type="molecule type" value="Genomic_DNA"/>
</dbReference>
<dbReference type="GO" id="GO:0016987">
    <property type="term" value="F:sigma factor activity"/>
    <property type="evidence" value="ECO:0007669"/>
    <property type="project" value="UniProtKB-KW"/>
</dbReference>
<reference evidence="8 9" key="1">
    <citation type="submission" date="2020-03" db="EMBL/GenBank/DDBJ databases">
        <title>Genomic Encyclopedia of Type Strains, Phase IV (KMG-IV): sequencing the most valuable type-strain genomes for metagenomic binning, comparative biology and taxonomic classification.</title>
        <authorList>
            <person name="Goeker M."/>
        </authorList>
    </citation>
    <scope>NUCLEOTIDE SEQUENCE [LARGE SCALE GENOMIC DNA]</scope>
    <source>
        <strain evidence="8 9">DSM 25229</strain>
    </source>
</reference>
<evidence type="ECO:0000259" key="7">
    <source>
        <dbReference type="Pfam" id="PF08281"/>
    </source>
</evidence>
<dbReference type="Pfam" id="PF04542">
    <property type="entry name" value="Sigma70_r2"/>
    <property type="match status" value="1"/>
</dbReference>
<evidence type="ECO:0000259" key="6">
    <source>
        <dbReference type="Pfam" id="PF04542"/>
    </source>
</evidence>
<accession>A0A7X5XQ74</accession>
<comment type="caution">
    <text evidence="8">The sequence shown here is derived from an EMBL/GenBank/DDBJ whole genome shotgun (WGS) entry which is preliminary data.</text>
</comment>
<evidence type="ECO:0000256" key="3">
    <source>
        <dbReference type="ARBA" id="ARBA00023082"/>
    </source>
</evidence>
<dbReference type="CDD" id="cd06171">
    <property type="entry name" value="Sigma70_r4"/>
    <property type="match status" value="1"/>
</dbReference>
<keyword evidence="3" id="KW-0731">Sigma factor</keyword>
<feature type="domain" description="RNA polymerase sigma factor 70 region 4 type 2" evidence="7">
    <location>
        <begin position="130"/>
        <end position="182"/>
    </location>
</feature>
<feature type="domain" description="RNA polymerase sigma-70 region 2" evidence="6">
    <location>
        <begin position="34"/>
        <end position="96"/>
    </location>
</feature>
<name>A0A7X5XQ74_9SPHN</name>
<evidence type="ECO:0000256" key="1">
    <source>
        <dbReference type="ARBA" id="ARBA00010641"/>
    </source>
</evidence>